<organism evidence="2 3">
    <name type="scientific">Hankyongella ginsenosidimutans</name>
    <dbReference type="NCBI Taxonomy" id="1763828"/>
    <lineage>
        <taxon>Bacteria</taxon>
        <taxon>Pseudomonadati</taxon>
        <taxon>Pseudomonadota</taxon>
        <taxon>Alphaproteobacteria</taxon>
        <taxon>Sphingomonadales</taxon>
        <taxon>Sphingomonadaceae</taxon>
        <taxon>Hankyongella</taxon>
    </lineage>
</organism>
<dbReference type="RefSeq" id="WP_222872572.1">
    <property type="nucleotide sequence ID" value="NZ_CP039704.1"/>
</dbReference>
<evidence type="ECO:0000313" key="3">
    <source>
        <dbReference type="Proteomes" id="UP000298714"/>
    </source>
</evidence>
<proteinExistence type="predicted"/>
<gene>
    <name evidence="2" type="ORF">E6W36_10025</name>
</gene>
<feature type="region of interest" description="Disordered" evidence="1">
    <location>
        <begin position="54"/>
        <end position="82"/>
    </location>
</feature>
<accession>A0A4D7C8F5</accession>
<name>A0A4D7C8F5_9SPHN</name>
<sequence>MTIGPLADGGRTGARVPMTPQVRALAAPLEPASVSASTRMRRGESLASALARAGASRSIAKDAQRRWRLSSAPSGSRAGPRCMSRWAVASAPMSRARLMR</sequence>
<keyword evidence="3" id="KW-1185">Reference proteome</keyword>
<dbReference type="AlphaFoldDB" id="A0A4D7C8F5"/>
<dbReference type="EMBL" id="CP039704">
    <property type="protein sequence ID" value="QCI79748.1"/>
    <property type="molecule type" value="Genomic_DNA"/>
</dbReference>
<evidence type="ECO:0000313" key="2">
    <source>
        <dbReference type="EMBL" id="QCI79748.1"/>
    </source>
</evidence>
<dbReference type="KEGG" id="hgn:E6W36_10025"/>
<protein>
    <submittedName>
        <fullName evidence="2">Uncharacterized protein</fullName>
    </submittedName>
</protein>
<evidence type="ECO:0000256" key="1">
    <source>
        <dbReference type="SAM" id="MobiDB-lite"/>
    </source>
</evidence>
<dbReference type="Proteomes" id="UP000298714">
    <property type="component" value="Chromosome"/>
</dbReference>
<reference evidence="3" key="1">
    <citation type="submission" date="2019-04" db="EMBL/GenBank/DDBJ databases">
        <title>Complete genome sequence of Sphingomonas sp. W1-2-3.</title>
        <authorList>
            <person name="Im W.T."/>
        </authorList>
    </citation>
    <scope>NUCLEOTIDE SEQUENCE [LARGE SCALE GENOMIC DNA]</scope>
    <source>
        <strain evidence="3">W1-2-3</strain>
    </source>
</reference>